<sequence>MFFPAARSQKQGLIFLTSFGKGKISGTTPRIVSFLEREWIVVEEHPGFRAKADRQARKRGEGHFLDHL</sequence>
<dbReference type="EMBL" id="VSSQ01049017">
    <property type="protein sequence ID" value="MPN03081.1"/>
    <property type="molecule type" value="Genomic_DNA"/>
</dbReference>
<protein>
    <submittedName>
        <fullName evidence="1">Uncharacterized protein</fullName>
    </submittedName>
</protein>
<organism evidence="1">
    <name type="scientific">bioreactor metagenome</name>
    <dbReference type="NCBI Taxonomy" id="1076179"/>
    <lineage>
        <taxon>unclassified sequences</taxon>
        <taxon>metagenomes</taxon>
        <taxon>ecological metagenomes</taxon>
    </lineage>
</organism>
<proteinExistence type="predicted"/>
<evidence type="ECO:0000313" key="1">
    <source>
        <dbReference type="EMBL" id="MPN03081.1"/>
    </source>
</evidence>
<comment type="caution">
    <text evidence="1">The sequence shown here is derived from an EMBL/GenBank/DDBJ whole genome shotgun (WGS) entry which is preliminary data.</text>
</comment>
<gene>
    <name evidence="1" type="ORF">SDC9_150304</name>
</gene>
<dbReference type="AlphaFoldDB" id="A0A645EM39"/>
<accession>A0A645EM39</accession>
<reference evidence="1" key="1">
    <citation type="submission" date="2019-08" db="EMBL/GenBank/DDBJ databases">
        <authorList>
            <person name="Kucharzyk K."/>
            <person name="Murdoch R.W."/>
            <person name="Higgins S."/>
            <person name="Loffler F."/>
        </authorList>
    </citation>
    <scope>NUCLEOTIDE SEQUENCE</scope>
</reference>
<name>A0A645EM39_9ZZZZ</name>